<sequence>MTKKRFYIFAILTIFLATFLSVYGQPPPPAGHGKKHENKKLGPDPFQFFRKAGITLSSEQTNQIYEIAMKSINEEQPIREEIEKIDYNMKTELMKDNPDRNILRDLINRKKEIEAKRDCLIIFRDLDIIGILTPEQKVLLNKYRKM</sequence>
<dbReference type="EMBL" id="SJDU01000084">
    <property type="protein sequence ID" value="TKZ35550.1"/>
    <property type="molecule type" value="Genomic_DNA"/>
</dbReference>
<organism evidence="1 2">
    <name type="scientific">Brachyspira catarrhinii</name>
    <dbReference type="NCBI Taxonomy" id="2528966"/>
    <lineage>
        <taxon>Bacteria</taxon>
        <taxon>Pseudomonadati</taxon>
        <taxon>Spirochaetota</taxon>
        <taxon>Spirochaetia</taxon>
        <taxon>Brachyspirales</taxon>
        <taxon>Brachyspiraceae</taxon>
        <taxon>Brachyspira</taxon>
    </lineage>
</organism>
<evidence type="ECO:0000313" key="1">
    <source>
        <dbReference type="EMBL" id="TKZ35550.1"/>
    </source>
</evidence>
<accession>A0ABY2TS25</accession>
<protein>
    <submittedName>
        <fullName evidence="1">Periplasmic heavy metal sensor</fullName>
    </submittedName>
</protein>
<dbReference type="RefSeq" id="WP_137997962.1">
    <property type="nucleotide sequence ID" value="NZ_SJDU01000084.1"/>
</dbReference>
<proteinExistence type="predicted"/>
<keyword evidence="2" id="KW-1185">Reference proteome</keyword>
<name>A0ABY2TS25_9SPIR</name>
<dbReference type="Gene3D" id="1.20.120.1490">
    <property type="match status" value="1"/>
</dbReference>
<comment type="caution">
    <text evidence="1">The sequence shown here is derived from an EMBL/GenBank/DDBJ whole genome shotgun (WGS) entry which is preliminary data.</text>
</comment>
<gene>
    <name evidence="1" type="ORF">EZH24_04690</name>
</gene>
<evidence type="ECO:0000313" key="2">
    <source>
        <dbReference type="Proteomes" id="UP000310168"/>
    </source>
</evidence>
<reference evidence="1 2" key="1">
    <citation type="journal article" date="2019" name="Anaerobe">
        <title>Brachyspira catarrhinii sp. nov., an anaerobic intestinal spirochaete isolated from vervet monkeys may have been misidentified as Brachyspira aalborgi in previous studies.</title>
        <authorList>
            <person name="Phillips N.D."/>
            <person name="La T."/>
            <person name="Hampson D.J."/>
        </authorList>
    </citation>
    <scope>NUCLEOTIDE SEQUENCE [LARGE SCALE GENOMIC DNA]</scope>
    <source>
        <strain evidence="1 2">Z12</strain>
    </source>
</reference>
<dbReference type="Proteomes" id="UP000310168">
    <property type="component" value="Unassembled WGS sequence"/>
</dbReference>